<keyword evidence="2" id="KW-1185">Reference proteome</keyword>
<dbReference type="STRING" id="497964.CfE428DRAFT_6267"/>
<dbReference type="Proteomes" id="UP000005824">
    <property type="component" value="Unassembled WGS sequence"/>
</dbReference>
<organism evidence="1 2">
    <name type="scientific">Chthoniobacter flavus Ellin428</name>
    <dbReference type="NCBI Taxonomy" id="497964"/>
    <lineage>
        <taxon>Bacteria</taxon>
        <taxon>Pseudomonadati</taxon>
        <taxon>Verrucomicrobiota</taxon>
        <taxon>Spartobacteria</taxon>
        <taxon>Chthoniobacterales</taxon>
        <taxon>Chthoniobacteraceae</taxon>
        <taxon>Chthoniobacter</taxon>
    </lineage>
</organism>
<dbReference type="eggNOG" id="COG0358">
    <property type="taxonomic scope" value="Bacteria"/>
</dbReference>
<dbReference type="SUPFAM" id="SSF52540">
    <property type="entry name" value="P-loop containing nucleoside triphosphate hydrolases"/>
    <property type="match status" value="1"/>
</dbReference>
<sequence length="345" mass="37882">MPPAPPRPVFQLGDAVIATPGNLLAVQAKAKAGKSAAIGALIGSTLDPTGDCLGFVSENPEQLAVVHFDTEQSPYDHYKTMMRALHRAGRRDAPPWLRSYLLTDLPLKQRRELIPLELERAQAACQGILAVIIDGIGDLCLDPNDPEEALALVDEIHRLAIRFDTAIVCVLHENPGTDIGKTRGHLGSQLERKAETNLRLEKDAHGVTVMYSERARSCFVARDDGPRFAWNEEAKMHLSTNVAFKSKGKAKKDPNAPRSNSRVTKAKALFGEYFAQGKSVRRALLAAVVPVEQKIHPNSFKNYWIELKTNGLIVESSTVAGMFEASPEWAKELASDYPEEEEGKA</sequence>
<accession>B4DBH6</accession>
<evidence type="ECO:0008006" key="3">
    <source>
        <dbReference type="Google" id="ProtNLM"/>
    </source>
</evidence>
<dbReference type="InParanoid" id="B4DBH6"/>
<dbReference type="Gene3D" id="3.40.50.300">
    <property type="entry name" value="P-loop containing nucleotide triphosphate hydrolases"/>
    <property type="match status" value="1"/>
</dbReference>
<proteinExistence type="predicted"/>
<dbReference type="Pfam" id="PF13481">
    <property type="entry name" value="AAA_25"/>
    <property type="match status" value="1"/>
</dbReference>
<protein>
    <recommendedName>
        <fullName evidence="3">AAA domain-containing protein</fullName>
    </recommendedName>
</protein>
<dbReference type="InterPro" id="IPR027417">
    <property type="entry name" value="P-loop_NTPase"/>
</dbReference>
<comment type="caution">
    <text evidence="1">The sequence shown here is derived from an EMBL/GenBank/DDBJ whole genome shotgun (WGS) entry which is preliminary data.</text>
</comment>
<gene>
    <name evidence="1" type="ORF">CfE428DRAFT_6267</name>
</gene>
<name>B4DBH6_9BACT</name>
<dbReference type="EMBL" id="ABVL01000038">
    <property type="protein sequence ID" value="EDY16163.1"/>
    <property type="molecule type" value="Genomic_DNA"/>
</dbReference>
<evidence type="ECO:0000313" key="1">
    <source>
        <dbReference type="EMBL" id="EDY16163.1"/>
    </source>
</evidence>
<dbReference type="AlphaFoldDB" id="B4DBH6"/>
<reference evidence="1 2" key="1">
    <citation type="journal article" date="2011" name="J. Bacteriol.">
        <title>Genome sequence of Chthoniobacter flavus Ellin428, an aerobic heterotrophic soil bacterium.</title>
        <authorList>
            <person name="Kant R."/>
            <person name="van Passel M.W."/>
            <person name="Palva A."/>
            <person name="Lucas S."/>
            <person name="Lapidus A."/>
            <person name="Glavina Del Rio T."/>
            <person name="Dalin E."/>
            <person name="Tice H."/>
            <person name="Bruce D."/>
            <person name="Goodwin L."/>
            <person name="Pitluck S."/>
            <person name="Larimer F.W."/>
            <person name="Land M.L."/>
            <person name="Hauser L."/>
            <person name="Sangwan P."/>
            <person name="de Vos W.M."/>
            <person name="Janssen P.H."/>
            <person name="Smidt H."/>
        </authorList>
    </citation>
    <scope>NUCLEOTIDE SEQUENCE [LARGE SCALE GENOMIC DNA]</scope>
    <source>
        <strain evidence="1 2">Ellin428</strain>
    </source>
</reference>
<evidence type="ECO:0000313" key="2">
    <source>
        <dbReference type="Proteomes" id="UP000005824"/>
    </source>
</evidence>
<dbReference type="RefSeq" id="WP_006983585.1">
    <property type="nucleotide sequence ID" value="NZ_ABVL01000038.1"/>
</dbReference>